<dbReference type="AlphaFoldDB" id="A0A6G8RUJ0"/>
<gene>
    <name evidence="2" type="ORF">G8E00_06265</name>
</gene>
<keyword evidence="1" id="KW-1133">Transmembrane helix</keyword>
<dbReference type="Proteomes" id="UP000502297">
    <property type="component" value="Chromosome"/>
</dbReference>
<reference evidence="2 3" key="1">
    <citation type="submission" date="2020-03" db="EMBL/GenBank/DDBJ databases">
        <authorList>
            <person name="Zhu W."/>
        </authorList>
    </citation>
    <scope>NUCLEOTIDE SEQUENCE [LARGE SCALE GENOMIC DNA]</scope>
    <source>
        <strain evidence="2 3">323-1</strain>
    </source>
</reference>
<dbReference type="KEGG" id="asha:G8E00_06265"/>
<evidence type="ECO:0000313" key="2">
    <source>
        <dbReference type="EMBL" id="QIO05584.1"/>
    </source>
</evidence>
<name>A0A6G8RUJ0_9GAMM</name>
<feature type="transmembrane region" description="Helical" evidence="1">
    <location>
        <begin position="60"/>
        <end position="82"/>
    </location>
</feature>
<proteinExistence type="predicted"/>
<accession>A0A6G8RUJ0</accession>
<dbReference type="EMBL" id="CP049801">
    <property type="protein sequence ID" value="QIO05584.1"/>
    <property type="molecule type" value="Genomic_DNA"/>
</dbReference>
<keyword evidence="1" id="KW-0812">Transmembrane</keyword>
<keyword evidence="1" id="KW-0472">Membrane</keyword>
<organism evidence="2 3">
    <name type="scientific">Acinetobacter shaoyimingii</name>
    <dbReference type="NCBI Taxonomy" id="2715164"/>
    <lineage>
        <taxon>Bacteria</taxon>
        <taxon>Pseudomonadati</taxon>
        <taxon>Pseudomonadota</taxon>
        <taxon>Gammaproteobacteria</taxon>
        <taxon>Moraxellales</taxon>
        <taxon>Moraxellaceae</taxon>
        <taxon>Acinetobacter</taxon>
    </lineage>
</organism>
<dbReference type="Pfam" id="PF06897">
    <property type="entry name" value="DUF1269"/>
    <property type="match status" value="1"/>
</dbReference>
<sequence>MAHHILLVTWRESSKAYESFIQLKNQQNININQVIVVKRADDGSIQIQDNQGNDVDSNTLFGGLFGSLIGILGGPLGVLLGFSTGALVGSLNDADEFDENSAVLSKISQLLPLGETALFVDLEEEDESIADEYLATTHATVYRWDYDEVEAEIEASVETWDEVKRLTNVALKQQKKDENKVNRKKKWQEFTSKFHNQ</sequence>
<evidence type="ECO:0000313" key="3">
    <source>
        <dbReference type="Proteomes" id="UP000502297"/>
    </source>
</evidence>
<dbReference type="RefSeq" id="WP_166222731.1">
    <property type="nucleotide sequence ID" value="NZ_CP049801.1"/>
</dbReference>
<evidence type="ECO:0000256" key="1">
    <source>
        <dbReference type="SAM" id="Phobius"/>
    </source>
</evidence>
<protein>
    <submittedName>
        <fullName evidence="2">DUF1269 domain-containing protein</fullName>
    </submittedName>
</protein>
<dbReference type="InterPro" id="IPR009200">
    <property type="entry name" value="DUF1269_membrane"/>
</dbReference>
<keyword evidence="3" id="KW-1185">Reference proteome</keyword>